<name>A0A0G3GVE7_9CORY</name>
<dbReference type="GO" id="GO:0005829">
    <property type="term" value="C:cytosol"/>
    <property type="evidence" value="ECO:0007669"/>
    <property type="project" value="TreeGrafter"/>
</dbReference>
<evidence type="ECO:0000256" key="2">
    <source>
        <dbReference type="ARBA" id="ARBA00012980"/>
    </source>
</evidence>
<dbReference type="GO" id="GO:0005524">
    <property type="term" value="F:ATP binding"/>
    <property type="evidence" value="ECO:0007669"/>
    <property type="project" value="UniProtKB-UniRule"/>
</dbReference>
<comment type="caution">
    <text evidence="10">Lacks conserved residue(s) required for the propagation of feature annotation.</text>
</comment>
<dbReference type="InterPro" id="IPR018095">
    <property type="entry name" value="Thymidylate_kin_CS"/>
</dbReference>
<keyword evidence="4 10" id="KW-0808">Transferase</keyword>
<dbReference type="PANTHER" id="PTHR10344:SF4">
    <property type="entry name" value="UMP-CMP KINASE 2, MITOCHONDRIAL"/>
    <property type="match status" value="1"/>
</dbReference>
<protein>
    <recommendedName>
        <fullName evidence="3 10">Thymidylate kinase</fullName>
        <ecNumber evidence="2 10">2.7.4.9</ecNumber>
    </recommendedName>
    <alternativeName>
        <fullName evidence="10">dTMP kinase</fullName>
    </alternativeName>
</protein>
<comment type="catalytic activity">
    <reaction evidence="9 10">
        <text>dTMP + ATP = dTDP + ADP</text>
        <dbReference type="Rhea" id="RHEA:13517"/>
        <dbReference type="ChEBI" id="CHEBI:30616"/>
        <dbReference type="ChEBI" id="CHEBI:58369"/>
        <dbReference type="ChEBI" id="CHEBI:63528"/>
        <dbReference type="ChEBI" id="CHEBI:456216"/>
        <dbReference type="EC" id="2.7.4.9"/>
    </reaction>
</comment>
<reference evidence="12 13" key="1">
    <citation type="journal article" date="2015" name="Genome Announc.">
        <title>Complete Genome Sequence of the Type Strain Corynebacterium mustelae DSM 45274, Isolated from Various Tissues of a Male Ferret with Lethal Sepsis.</title>
        <authorList>
            <person name="Ruckert C."/>
            <person name="Eimer J."/>
            <person name="Winkler A."/>
            <person name="Tauch A."/>
        </authorList>
    </citation>
    <scope>NUCLEOTIDE SEQUENCE [LARGE SCALE GENOMIC DNA]</scope>
    <source>
        <strain evidence="12 13">DSM 45274</strain>
    </source>
</reference>
<evidence type="ECO:0000256" key="8">
    <source>
        <dbReference type="ARBA" id="ARBA00022840"/>
    </source>
</evidence>
<dbReference type="HAMAP" id="MF_00165">
    <property type="entry name" value="Thymidylate_kinase"/>
    <property type="match status" value="1"/>
</dbReference>
<evidence type="ECO:0000256" key="4">
    <source>
        <dbReference type="ARBA" id="ARBA00022679"/>
    </source>
</evidence>
<dbReference type="InterPro" id="IPR027417">
    <property type="entry name" value="P-loop_NTPase"/>
</dbReference>
<comment type="function">
    <text evidence="10">Phosphorylation of dTMP to form dTDP in both de novo and salvage pathways of dTTP synthesis.</text>
</comment>
<dbReference type="KEGG" id="cmv:CMUST_03860"/>
<reference evidence="13" key="2">
    <citation type="submission" date="2015-05" db="EMBL/GenBank/DDBJ databases">
        <title>Complete genome sequence of Corynebacterium mustelae DSM 45274, isolated from various tissues of a male ferret with lethal sepsis.</title>
        <authorList>
            <person name="Ruckert C."/>
            <person name="Albersmeier A."/>
            <person name="Winkler A."/>
            <person name="Tauch A."/>
        </authorList>
    </citation>
    <scope>NUCLEOTIDE SEQUENCE [LARGE SCALE GENOMIC DNA]</scope>
    <source>
        <strain evidence="13">DSM 45274</strain>
    </source>
</reference>
<keyword evidence="6 10" id="KW-0547">Nucleotide-binding</keyword>
<evidence type="ECO:0000313" key="13">
    <source>
        <dbReference type="Proteomes" id="UP000035199"/>
    </source>
</evidence>
<dbReference type="EMBL" id="CP011542">
    <property type="protein sequence ID" value="AKK05116.1"/>
    <property type="molecule type" value="Genomic_DNA"/>
</dbReference>
<dbReference type="STRING" id="571915.CMUST_03860"/>
<evidence type="ECO:0000256" key="7">
    <source>
        <dbReference type="ARBA" id="ARBA00022777"/>
    </source>
</evidence>
<dbReference type="CDD" id="cd01672">
    <property type="entry name" value="TMPK"/>
    <property type="match status" value="1"/>
</dbReference>
<feature type="domain" description="Thymidylate kinase-like" evidence="11">
    <location>
        <begin position="30"/>
        <end position="205"/>
    </location>
</feature>
<dbReference type="GO" id="GO:0004798">
    <property type="term" value="F:dTMP kinase activity"/>
    <property type="evidence" value="ECO:0007669"/>
    <property type="project" value="UniProtKB-UniRule"/>
</dbReference>
<keyword evidence="8 10" id="KW-0067">ATP-binding</keyword>
<dbReference type="NCBIfam" id="NF005923">
    <property type="entry name" value="PRK07933.1"/>
    <property type="match status" value="1"/>
</dbReference>
<dbReference type="AlphaFoldDB" id="A0A0G3GVE7"/>
<keyword evidence="13" id="KW-1185">Reference proteome</keyword>
<evidence type="ECO:0000256" key="10">
    <source>
        <dbReference type="HAMAP-Rule" id="MF_00165"/>
    </source>
</evidence>
<dbReference type="PANTHER" id="PTHR10344">
    <property type="entry name" value="THYMIDYLATE KINASE"/>
    <property type="match status" value="1"/>
</dbReference>
<dbReference type="PATRIC" id="fig|571915.4.peg.824"/>
<evidence type="ECO:0000259" key="11">
    <source>
        <dbReference type="Pfam" id="PF02223"/>
    </source>
</evidence>
<dbReference type="Proteomes" id="UP000035199">
    <property type="component" value="Chromosome"/>
</dbReference>
<sequence>MSQDRINQNTTVTSSFIIHSVGGLDVIIAIEGIDGAGKNTLVSALVEKLDATVIGFPRYADSIHAQLAQRALYGQMGDLTDSAYAMATLFALDRYEALPQLRSFVHKPSVLLLDRYVASNAAYSAARTQDAAMVDWVADLEFRQLGLPVPDLQVLLNTPPELAAQRATMREQQDENRVRDRYESDSRLQERTAAMYQSLAETNWFSPWVIAHPELSVAEISERIVSAVL</sequence>
<organism evidence="12 13">
    <name type="scientific">Corynebacterium mustelae</name>
    <dbReference type="NCBI Taxonomy" id="571915"/>
    <lineage>
        <taxon>Bacteria</taxon>
        <taxon>Bacillati</taxon>
        <taxon>Actinomycetota</taxon>
        <taxon>Actinomycetes</taxon>
        <taxon>Mycobacteriales</taxon>
        <taxon>Corynebacteriaceae</taxon>
        <taxon>Corynebacterium</taxon>
    </lineage>
</organism>
<gene>
    <name evidence="10 12" type="primary">tmk</name>
    <name evidence="12" type="ORF">CMUST_03860</name>
</gene>
<accession>A0A0G3GVE7</accession>
<evidence type="ECO:0000256" key="5">
    <source>
        <dbReference type="ARBA" id="ARBA00022727"/>
    </source>
</evidence>
<dbReference type="GO" id="GO:0006233">
    <property type="term" value="P:dTDP biosynthetic process"/>
    <property type="evidence" value="ECO:0007669"/>
    <property type="project" value="InterPro"/>
</dbReference>
<evidence type="ECO:0000256" key="1">
    <source>
        <dbReference type="ARBA" id="ARBA00009776"/>
    </source>
</evidence>
<dbReference type="SUPFAM" id="SSF52540">
    <property type="entry name" value="P-loop containing nucleoside triphosphate hydrolases"/>
    <property type="match status" value="1"/>
</dbReference>
<dbReference type="InterPro" id="IPR039430">
    <property type="entry name" value="Thymidylate_kin-like_dom"/>
</dbReference>
<dbReference type="PROSITE" id="PS01331">
    <property type="entry name" value="THYMIDYLATE_KINASE"/>
    <property type="match status" value="1"/>
</dbReference>
<keyword evidence="5 10" id="KW-0545">Nucleotide biosynthesis</keyword>
<proteinExistence type="inferred from homology"/>
<dbReference type="GO" id="GO:0006235">
    <property type="term" value="P:dTTP biosynthetic process"/>
    <property type="evidence" value="ECO:0007669"/>
    <property type="project" value="UniProtKB-UniRule"/>
</dbReference>
<dbReference type="InterPro" id="IPR018094">
    <property type="entry name" value="Thymidylate_kinase"/>
</dbReference>
<comment type="similarity">
    <text evidence="1 10">Belongs to the thymidylate kinase family.</text>
</comment>
<dbReference type="GO" id="GO:0006227">
    <property type="term" value="P:dUDP biosynthetic process"/>
    <property type="evidence" value="ECO:0007669"/>
    <property type="project" value="TreeGrafter"/>
</dbReference>
<evidence type="ECO:0000256" key="3">
    <source>
        <dbReference type="ARBA" id="ARBA00017144"/>
    </source>
</evidence>
<keyword evidence="7 10" id="KW-0418">Kinase</keyword>
<evidence type="ECO:0000256" key="6">
    <source>
        <dbReference type="ARBA" id="ARBA00022741"/>
    </source>
</evidence>
<dbReference type="Pfam" id="PF02223">
    <property type="entry name" value="Thymidylate_kin"/>
    <property type="match status" value="1"/>
</dbReference>
<evidence type="ECO:0000256" key="9">
    <source>
        <dbReference type="ARBA" id="ARBA00048743"/>
    </source>
</evidence>
<dbReference type="Gene3D" id="3.40.50.300">
    <property type="entry name" value="P-loop containing nucleotide triphosphate hydrolases"/>
    <property type="match status" value="1"/>
</dbReference>
<dbReference type="EC" id="2.7.4.9" evidence="2 10"/>
<evidence type="ECO:0000313" key="12">
    <source>
        <dbReference type="EMBL" id="AKK05116.1"/>
    </source>
</evidence>